<feature type="domain" description="EamA" evidence="8">
    <location>
        <begin position="17"/>
        <end position="144"/>
    </location>
</feature>
<feature type="transmembrane region" description="Helical" evidence="7">
    <location>
        <begin position="279"/>
        <end position="296"/>
    </location>
</feature>
<dbReference type="OrthoDB" id="199131at2"/>
<keyword evidence="11" id="KW-1185">Reference proteome</keyword>
<feature type="transmembrane region" description="Helical" evidence="7">
    <location>
        <begin position="190"/>
        <end position="209"/>
    </location>
</feature>
<reference evidence="9 11" key="1">
    <citation type="submission" date="2015-10" db="EMBL/GenBank/DDBJ databases">
        <title>Draft genome of Bosea thiooxidans.</title>
        <authorList>
            <person name="Wang X."/>
        </authorList>
    </citation>
    <scope>NUCLEOTIDE SEQUENCE [LARGE SCALE GENOMIC DNA]</scope>
    <source>
        <strain evidence="9 11">CGMCC 9174</strain>
    </source>
</reference>
<comment type="subcellular location">
    <subcellularLocation>
        <location evidence="1">Membrane</location>
        <topology evidence="1">Multi-pass membrane protein</topology>
    </subcellularLocation>
</comment>
<feature type="transmembrane region" description="Helical" evidence="7">
    <location>
        <begin position="101"/>
        <end position="121"/>
    </location>
</feature>
<feature type="transmembrane region" description="Helical" evidence="7">
    <location>
        <begin position="75"/>
        <end position="95"/>
    </location>
</feature>
<evidence type="ECO:0000256" key="6">
    <source>
        <dbReference type="SAM" id="MobiDB-lite"/>
    </source>
</evidence>
<dbReference type="Pfam" id="PF00892">
    <property type="entry name" value="EamA"/>
    <property type="match status" value="2"/>
</dbReference>
<evidence type="ECO:0000256" key="3">
    <source>
        <dbReference type="ARBA" id="ARBA00022692"/>
    </source>
</evidence>
<evidence type="ECO:0000256" key="1">
    <source>
        <dbReference type="ARBA" id="ARBA00004141"/>
    </source>
</evidence>
<feature type="transmembrane region" description="Helical" evidence="7">
    <location>
        <begin position="44"/>
        <end position="63"/>
    </location>
</feature>
<feature type="transmembrane region" description="Helical" evidence="7">
    <location>
        <begin position="158"/>
        <end position="178"/>
    </location>
</feature>
<dbReference type="PANTHER" id="PTHR32322">
    <property type="entry name" value="INNER MEMBRANE TRANSPORTER"/>
    <property type="match status" value="1"/>
</dbReference>
<feature type="transmembrane region" description="Helical" evidence="7">
    <location>
        <begin position="128"/>
        <end position="146"/>
    </location>
</feature>
<accession>A0A0Q3KMQ4</accession>
<feature type="compositionally biased region" description="Basic and acidic residues" evidence="6">
    <location>
        <begin position="299"/>
        <end position="308"/>
    </location>
</feature>
<feature type="region of interest" description="Disordered" evidence="6">
    <location>
        <begin position="299"/>
        <end position="323"/>
    </location>
</feature>
<evidence type="ECO:0000313" key="11">
    <source>
        <dbReference type="Proteomes" id="UP000051562"/>
    </source>
</evidence>
<dbReference type="Proteomes" id="UP000051562">
    <property type="component" value="Unassembled WGS sequence"/>
</dbReference>
<dbReference type="InterPro" id="IPR000620">
    <property type="entry name" value="EamA_dom"/>
</dbReference>
<evidence type="ECO:0000256" key="5">
    <source>
        <dbReference type="ARBA" id="ARBA00023136"/>
    </source>
</evidence>
<proteinExistence type="inferred from homology"/>
<gene>
    <name evidence="9" type="ORF">ARD30_11800</name>
    <name evidence="10" type="ORF">SAMN05660750_03203</name>
</gene>
<feature type="domain" description="EamA" evidence="8">
    <location>
        <begin position="161"/>
        <end position="295"/>
    </location>
</feature>
<dbReference type="EMBL" id="LMAR01000032">
    <property type="protein sequence ID" value="KQK30955.1"/>
    <property type="molecule type" value="Genomic_DNA"/>
</dbReference>
<evidence type="ECO:0000313" key="12">
    <source>
        <dbReference type="Proteomes" id="UP000190130"/>
    </source>
</evidence>
<protein>
    <submittedName>
        <fullName evidence="10">EamA domain-containing membrane protein RarD</fullName>
    </submittedName>
</protein>
<dbReference type="EMBL" id="FUYX01000008">
    <property type="protein sequence ID" value="SKB94738.1"/>
    <property type="molecule type" value="Genomic_DNA"/>
</dbReference>
<dbReference type="InterPro" id="IPR037185">
    <property type="entry name" value="EmrE-like"/>
</dbReference>
<dbReference type="GO" id="GO:0016020">
    <property type="term" value="C:membrane"/>
    <property type="evidence" value="ECO:0007669"/>
    <property type="project" value="UniProtKB-SubCell"/>
</dbReference>
<dbReference type="Proteomes" id="UP000190130">
    <property type="component" value="Unassembled WGS sequence"/>
</dbReference>
<dbReference type="InterPro" id="IPR050638">
    <property type="entry name" value="AA-Vitamin_Transporters"/>
</dbReference>
<keyword evidence="5 7" id="KW-0472">Membrane</keyword>
<feature type="transmembrane region" description="Helical" evidence="7">
    <location>
        <begin position="256"/>
        <end position="273"/>
    </location>
</feature>
<dbReference type="PANTHER" id="PTHR32322:SF2">
    <property type="entry name" value="EAMA DOMAIN-CONTAINING PROTEIN"/>
    <property type="match status" value="1"/>
</dbReference>
<evidence type="ECO:0000256" key="7">
    <source>
        <dbReference type="SAM" id="Phobius"/>
    </source>
</evidence>
<keyword evidence="3 7" id="KW-0812">Transmembrane</keyword>
<evidence type="ECO:0000256" key="2">
    <source>
        <dbReference type="ARBA" id="ARBA00007362"/>
    </source>
</evidence>
<feature type="compositionally biased region" description="Polar residues" evidence="6">
    <location>
        <begin position="309"/>
        <end position="323"/>
    </location>
</feature>
<keyword evidence="4 7" id="KW-1133">Transmembrane helix</keyword>
<feature type="transmembrane region" description="Helical" evidence="7">
    <location>
        <begin position="12"/>
        <end position="32"/>
    </location>
</feature>
<organism evidence="9 11">
    <name type="scientific">Bosea thiooxidans</name>
    <dbReference type="NCBI Taxonomy" id="53254"/>
    <lineage>
        <taxon>Bacteria</taxon>
        <taxon>Pseudomonadati</taxon>
        <taxon>Pseudomonadota</taxon>
        <taxon>Alphaproteobacteria</taxon>
        <taxon>Hyphomicrobiales</taxon>
        <taxon>Boseaceae</taxon>
        <taxon>Bosea</taxon>
    </lineage>
</organism>
<evidence type="ECO:0000259" key="8">
    <source>
        <dbReference type="Pfam" id="PF00892"/>
    </source>
</evidence>
<feature type="transmembrane region" description="Helical" evidence="7">
    <location>
        <begin position="221"/>
        <end position="244"/>
    </location>
</feature>
<dbReference type="STRING" id="53254.SAMN05660750_03203"/>
<evidence type="ECO:0000313" key="9">
    <source>
        <dbReference type="EMBL" id="KQK30955.1"/>
    </source>
</evidence>
<evidence type="ECO:0000313" key="10">
    <source>
        <dbReference type="EMBL" id="SKB94738.1"/>
    </source>
</evidence>
<name>A0A0Q3KMQ4_9HYPH</name>
<reference evidence="10 12" key="2">
    <citation type="submission" date="2017-02" db="EMBL/GenBank/DDBJ databases">
        <authorList>
            <person name="Peterson S.W."/>
        </authorList>
    </citation>
    <scope>NUCLEOTIDE SEQUENCE [LARGE SCALE GENOMIC DNA]</scope>
    <source>
        <strain evidence="10 12">DSM 9653</strain>
    </source>
</reference>
<dbReference type="AlphaFoldDB" id="A0A0Q3KMQ4"/>
<sequence>MGQSANSSPGPSVGSLAAALLLAVMWGLSIPITKLGLLTLPPLTLTALRFLIAVPLMFVFVVGKQRLPRHALLRLAGLGILGIGIGQVAQTFGVAGTSASVGTTISAAIPAFVVVFAALRLRQPVSRLQAFGILAAFVGIALVAWGRGDAASAASQTSLGGAALVLLSALTIAFYYVWSVELSDRHGTAAVAAWSTLFGFLALLPWAIWEASHVPFTLSATGLASALYLGVMVTVAGLFLWLHLLRTVPARIAASIQYLQPIIGVAAAALMFGDDLGPLFLAGVALVLAGLTLTVTNRRKGEPRDSEPGSRQTQSRGPGTADS</sequence>
<dbReference type="RefSeq" id="WP_055727783.1">
    <property type="nucleotide sequence ID" value="NZ_FUYX01000008.1"/>
</dbReference>
<dbReference type="SUPFAM" id="SSF103481">
    <property type="entry name" value="Multidrug resistance efflux transporter EmrE"/>
    <property type="match status" value="2"/>
</dbReference>
<comment type="similarity">
    <text evidence="2">Belongs to the EamA transporter family.</text>
</comment>
<evidence type="ECO:0000256" key="4">
    <source>
        <dbReference type="ARBA" id="ARBA00022989"/>
    </source>
</evidence>